<name>A0A1S9T6T6_BACMY</name>
<accession>A0A1S9T6T6</accession>
<dbReference type="EMBL" id="MUAI01000013">
    <property type="protein sequence ID" value="OOR05657.1"/>
    <property type="molecule type" value="Genomic_DNA"/>
</dbReference>
<gene>
    <name evidence="2" type="ORF">BW900_16395</name>
</gene>
<dbReference type="Proteomes" id="UP000190696">
    <property type="component" value="Unassembled WGS sequence"/>
</dbReference>
<dbReference type="RefSeq" id="WP_078176413.1">
    <property type="nucleotide sequence ID" value="NZ_CP036117.1"/>
</dbReference>
<comment type="caution">
    <text evidence="2">The sequence shown here is derived from an EMBL/GenBank/DDBJ whole genome shotgun (WGS) entry which is preliminary data.</text>
</comment>
<protein>
    <submittedName>
        <fullName evidence="2">Uncharacterized protein</fullName>
    </submittedName>
</protein>
<sequence length="652" mass="72751">MHKWKFPNGQGLTPKGVNNPSIEIFLDNVAESLTREVLQNSLDAKDKSKEEAVEIKFDFFEMPTENISDIVSIRDKALPKALELWTEKNNKDTLDFLNRFSDVLQAPKVSVLKISDYNTTGLNKKKYESLVLGDGYSEKDDTDSAGSKGIGKAAPFAASDLRMVFYNTLANEGTEKSVGVMNFVSFKIKEENFITQERATYVDADTDYIAEQQTFGYPERKNGEFGTDIFIIGLKNYDNWMQNIILSTLNNFLLAIIQGKLVVKVGELETINNLTVHSLMNRIYEENKLSGDTKAQFLKTYRFYEVLTSEQTLEFDLDERFIKYSFVKDLADAKLYLLQHEPANRTVLQTRAAGMKIYERNRVSGNINFSGVFQALGKGLNEYLKDLENANHDTWSIDRKQGVAHQEAAGFLKDLLQWYKDKVQEAFADIGKDVIDAFGVNDLLPLNEQQTEGEKKQKDSGIKNNFEDFKFSRKSNKTQTLDGDKEEALLKNVLEAVGIGDGDTSGSGGKREGHGGGDSPNTIYGPGEEPGDKGPNGEGEEVIANKEKRVGPSTSIKLKIVELNAAEGKYRIVGKVLKKSKAIEVELKSIGANGVTYPLKVVDVASPSNEISIKRNAVRLENLSKNVVFSADISIDSKLRLKMEGTVYEIKS</sequence>
<dbReference type="AlphaFoldDB" id="A0A1S9T6T6"/>
<proteinExistence type="predicted"/>
<organism evidence="2 3">
    <name type="scientific">Bacillus mycoides</name>
    <dbReference type="NCBI Taxonomy" id="1405"/>
    <lineage>
        <taxon>Bacteria</taxon>
        <taxon>Bacillati</taxon>
        <taxon>Bacillota</taxon>
        <taxon>Bacilli</taxon>
        <taxon>Bacillales</taxon>
        <taxon>Bacillaceae</taxon>
        <taxon>Bacillus</taxon>
        <taxon>Bacillus cereus group</taxon>
    </lineage>
</organism>
<evidence type="ECO:0000313" key="2">
    <source>
        <dbReference type="EMBL" id="OOR05657.1"/>
    </source>
</evidence>
<evidence type="ECO:0000313" key="3">
    <source>
        <dbReference type="Proteomes" id="UP000190696"/>
    </source>
</evidence>
<reference evidence="2 3" key="1">
    <citation type="submission" date="2017-01" db="EMBL/GenBank/DDBJ databases">
        <title>Bacillus cereus isolates.</title>
        <authorList>
            <person name="Beno S.M."/>
        </authorList>
    </citation>
    <scope>NUCLEOTIDE SEQUENCE [LARGE SCALE GENOMIC DNA]</scope>
    <source>
        <strain evidence="2 3">FSL W7-1108</strain>
    </source>
</reference>
<evidence type="ECO:0000256" key="1">
    <source>
        <dbReference type="SAM" id="MobiDB-lite"/>
    </source>
</evidence>
<feature type="region of interest" description="Disordered" evidence="1">
    <location>
        <begin position="500"/>
        <end position="539"/>
    </location>
</feature>